<dbReference type="AlphaFoldDB" id="A0A8H6Y0M5"/>
<proteinExistence type="predicted"/>
<accession>A0A8H6Y0M5</accession>
<evidence type="ECO:0000313" key="2">
    <source>
        <dbReference type="Proteomes" id="UP000620124"/>
    </source>
</evidence>
<protein>
    <submittedName>
        <fullName evidence="1">Uncharacterized protein</fullName>
    </submittedName>
</protein>
<comment type="caution">
    <text evidence="1">The sequence shown here is derived from an EMBL/GenBank/DDBJ whole genome shotgun (WGS) entry which is preliminary data.</text>
</comment>
<dbReference type="EMBL" id="JACAZI010000009">
    <property type="protein sequence ID" value="KAF7351858.1"/>
    <property type="molecule type" value="Genomic_DNA"/>
</dbReference>
<dbReference type="OrthoDB" id="10649782at2759"/>
<gene>
    <name evidence="1" type="ORF">MVEN_01147100</name>
</gene>
<organism evidence="1 2">
    <name type="scientific">Mycena venus</name>
    <dbReference type="NCBI Taxonomy" id="2733690"/>
    <lineage>
        <taxon>Eukaryota</taxon>
        <taxon>Fungi</taxon>
        <taxon>Dikarya</taxon>
        <taxon>Basidiomycota</taxon>
        <taxon>Agaricomycotina</taxon>
        <taxon>Agaricomycetes</taxon>
        <taxon>Agaricomycetidae</taxon>
        <taxon>Agaricales</taxon>
        <taxon>Marasmiineae</taxon>
        <taxon>Mycenaceae</taxon>
        <taxon>Mycena</taxon>
    </lineage>
</organism>
<keyword evidence="2" id="KW-1185">Reference proteome</keyword>
<sequence>MCGNTLAKQAPLDRPSIVIQASPSGIAYVRSGPRHSKRAAASYHLRCARYSVLRTNNFHTASCTILSLSSPPTRARTPSASQESRGRERALATIFSSTAVRTAESCVAFAARGTIYSTSHPTTWKPPFDLATPTRSTTRRHCLPAHRGSSAAYCRHRTMPDACACRTPLHRLHHLQRVMVVPHRRRRFYASSRAECVSSKYHVSSIPNASSIRHARPLRAQHLRHLLPIARAAVIASPPTFFADAGDCSKPRATAHRKHHPPILCAQHTLRLSPHRPILFPLLCPSPASYRLAQLRRPLPITSAGCVCHDYTTADEQRINDTEAMCTPCRHSRLTSALGIRVYDDGPVQRQRKRTALCAAPGISDRTASHATGMRDFAARYQRHFFLFWGPSSHGEHKVSHECWRSYHSGRVLLIHAASLSTFYFTAATFITFNLP</sequence>
<reference evidence="1" key="1">
    <citation type="submission" date="2020-05" db="EMBL/GenBank/DDBJ databases">
        <title>Mycena genomes resolve the evolution of fungal bioluminescence.</title>
        <authorList>
            <person name="Tsai I.J."/>
        </authorList>
    </citation>
    <scope>NUCLEOTIDE SEQUENCE</scope>
    <source>
        <strain evidence="1">CCC161011</strain>
    </source>
</reference>
<dbReference type="Proteomes" id="UP000620124">
    <property type="component" value="Unassembled WGS sequence"/>
</dbReference>
<name>A0A8H6Y0M5_9AGAR</name>
<evidence type="ECO:0000313" key="1">
    <source>
        <dbReference type="EMBL" id="KAF7351858.1"/>
    </source>
</evidence>